<feature type="transmembrane region" description="Helical" evidence="14">
    <location>
        <begin position="92"/>
        <end position="112"/>
    </location>
</feature>
<evidence type="ECO:0000256" key="10">
    <source>
        <dbReference type="ARBA" id="ARBA00037387"/>
    </source>
</evidence>
<dbReference type="AlphaFoldDB" id="A0A2T6BD73"/>
<feature type="transmembrane region" description="Helical" evidence="14">
    <location>
        <begin position="316"/>
        <end position="337"/>
    </location>
</feature>
<feature type="transmembrane region" description="Helical" evidence="14">
    <location>
        <begin position="410"/>
        <end position="440"/>
    </location>
</feature>
<dbReference type="GO" id="GO:0005886">
    <property type="term" value="C:plasma membrane"/>
    <property type="evidence" value="ECO:0007669"/>
    <property type="project" value="UniProtKB-SubCell"/>
</dbReference>
<evidence type="ECO:0000256" key="7">
    <source>
        <dbReference type="ARBA" id="ARBA00022692"/>
    </source>
</evidence>
<comment type="subcellular location">
    <subcellularLocation>
        <location evidence="1">Cell membrane</location>
        <topology evidence="1">Multi-pass membrane protein</topology>
    </subcellularLocation>
</comment>
<sequence length="455" mass="48511">MLNLVIELLTTPAITLGLVALAGLLAQKKSLSDTVKGTIKTILGLLILTGGAGLISNYLTPFSEMFTKGFGLTGVVPFDEAVIGALTEKVAVIARTTSFILAIGFLINVLLARFTPFKYIFLTGHMMWIMAGGLSWAFYDMGVSEWETIMYGSILQGMTLTMIPALAQPIMKKLTGSDEMAYGHLTTTGVVLSAWIGRAVGDAQKSSEDVKLPKGLDFFRDTAISISLVMLVIYFVTAVAAGPDFVQTLSDEQGWFTFTIIQAFGFAAGVLILLQGVRMFLGEIVPAFRGIALKLVPGAKPALDCPIVFPYAPTALMIGFLCCIVGMVAGMFVSNVLNTVIPLPSIIGGFFTGGVAGIFGNVLGGRRGAAFSGFIYGLVLTIPVALFYPVLGLEEYGVNGIAFLVPDGIIVLSLVAMFVKAGIEILFFVPFVALLVYGFWHSRKKNEILTNTKSG</sequence>
<evidence type="ECO:0000256" key="11">
    <source>
        <dbReference type="ARBA" id="ARBA00038218"/>
    </source>
</evidence>
<dbReference type="NCBIfam" id="NF006920">
    <property type="entry name" value="PRK09410.1-2"/>
    <property type="match status" value="1"/>
</dbReference>
<evidence type="ECO:0000256" key="3">
    <source>
        <dbReference type="ARBA" id="ARBA00022448"/>
    </source>
</evidence>
<reference evidence="15 16" key="1">
    <citation type="submission" date="2018-04" db="EMBL/GenBank/DDBJ databases">
        <title>Genomic Encyclopedia of Archaeal and Bacterial Type Strains, Phase II (KMG-II): from individual species to whole genera.</title>
        <authorList>
            <person name="Goeker M."/>
        </authorList>
    </citation>
    <scope>NUCLEOTIDE SEQUENCE [LARGE SCALE GENOMIC DNA]</scope>
    <source>
        <strain evidence="15 16">DSM 45787</strain>
    </source>
</reference>
<feature type="transmembrane region" description="Helical" evidence="14">
    <location>
        <begin position="370"/>
        <end position="390"/>
    </location>
</feature>
<protein>
    <recommendedName>
        <fullName evidence="12">Ascorbate-specific PTS system EIIC component</fullName>
    </recommendedName>
    <alternativeName>
        <fullName evidence="13">Ascorbate-specific permease IIC component UlaA</fullName>
    </alternativeName>
</protein>
<feature type="transmembrane region" description="Helical" evidence="14">
    <location>
        <begin position="38"/>
        <end position="59"/>
    </location>
</feature>
<feature type="transmembrane region" description="Helical" evidence="14">
    <location>
        <begin position="119"/>
        <end position="137"/>
    </location>
</feature>
<comment type="function">
    <text evidence="10">The phosphoenolpyruvate-dependent sugar phosphotransferase system (sugar PTS), a major carbohydrate active transport system, catalyzes the phosphorylation of incoming sugar substrates concomitantly with their translocation across the cell membrane. The enzyme II UlaABC PTS system is involved in ascorbate transport.</text>
</comment>
<evidence type="ECO:0000256" key="8">
    <source>
        <dbReference type="ARBA" id="ARBA00022989"/>
    </source>
</evidence>
<keyword evidence="3" id="KW-0813">Transport</keyword>
<evidence type="ECO:0000256" key="1">
    <source>
        <dbReference type="ARBA" id="ARBA00004651"/>
    </source>
</evidence>
<name>A0A2T6BD73_9BACL</name>
<dbReference type="PANTHER" id="PTHR33843">
    <property type="entry name" value="ASCORBATE-SPECIFIC PTS SYSTEM EIIC COMPONENT"/>
    <property type="match status" value="1"/>
</dbReference>
<evidence type="ECO:0000256" key="5">
    <source>
        <dbReference type="ARBA" id="ARBA00022597"/>
    </source>
</evidence>
<keyword evidence="4" id="KW-1003">Cell membrane</keyword>
<keyword evidence="16" id="KW-1185">Reference proteome</keyword>
<feature type="transmembrane region" description="Helical" evidence="14">
    <location>
        <begin position="254"/>
        <end position="274"/>
    </location>
</feature>
<comment type="caution">
    <text evidence="15">The sequence shown here is derived from an EMBL/GenBank/DDBJ whole genome shotgun (WGS) entry which is preliminary data.</text>
</comment>
<keyword evidence="5" id="KW-0762">Sugar transport</keyword>
<keyword evidence="6" id="KW-0598">Phosphotransferase system</keyword>
<feature type="transmembrane region" description="Helical" evidence="14">
    <location>
        <begin position="223"/>
        <end position="242"/>
    </location>
</feature>
<dbReference type="GO" id="GO:0009401">
    <property type="term" value="P:phosphoenolpyruvate-dependent sugar phosphotransferase system"/>
    <property type="evidence" value="ECO:0007669"/>
    <property type="project" value="UniProtKB-KW"/>
</dbReference>
<dbReference type="OrthoDB" id="9796178at2"/>
<feature type="transmembrane region" description="Helical" evidence="14">
    <location>
        <begin position="343"/>
        <end position="363"/>
    </location>
</feature>
<evidence type="ECO:0000256" key="2">
    <source>
        <dbReference type="ARBA" id="ARBA00011738"/>
    </source>
</evidence>
<accession>A0A2T6BD73</accession>
<dbReference type="Pfam" id="PF03611">
    <property type="entry name" value="EIIC-GAT"/>
    <property type="match status" value="1"/>
</dbReference>
<evidence type="ECO:0000256" key="14">
    <source>
        <dbReference type="SAM" id="Phobius"/>
    </source>
</evidence>
<evidence type="ECO:0000256" key="12">
    <source>
        <dbReference type="ARBA" id="ARBA00039702"/>
    </source>
</evidence>
<dbReference type="InterPro" id="IPR051562">
    <property type="entry name" value="Ascorbate-PTS_EIIC"/>
</dbReference>
<dbReference type="RefSeq" id="WP_108025490.1">
    <property type="nucleotide sequence ID" value="NZ_QBKR01000024.1"/>
</dbReference>
<gene>
    <name evidence="15" type="ORF">C8P63_12450</name>
</gene>
<proteinExistence type="inferred from homology"/>
<keyword evidence="8 14" id="KW-1133">Transmembrane helix</keyword>
<keyword evidence="9 14" id="KW-0472">Membrane</keyword>
<feature type="transmembrane region" description="Helical" evidence="14">
    <location>
        <begin position="6"/>
        <end position="26"/>
    </location>
</feature>
<evidence type="ECO:0000256" key="4">
    <source>
        <dbReference type="ARBA" id="ARBA00022475"/>
    </source>
</evidence>
<evidence type="ECO:0000256" key="6">
    <source>
        <dbReference type="ARBA" id="ARBA00022683"/>
    </source>
</evidence>
<organism evidence="15 16">
    <name type="scientific">Melghirimyces profundicolus</name>
    <dbReference type="NCBI Taxonomy" id="1242148"/>
    <lineage>
        <taxon>Bacteria</taxon>
        <taxon>Bacillati</taxon>
        <taxon>Bacillota</taxon>
        <taxon>Bacilli</taxon>
        <taxon>Bacillales</taxon>
        <taxon>Thermoactinomycetaceae</taxon>
        <taxon>Melghirimyces</taxon>
    </lineage>
</organism>
<evidence type="ECO:0000313" key="15">
    <source>
        <dbReference type="EMBL" id="PTX53994.1"/>
    </source>
</evidence>
<dbReference type="Proteomes" id="UP000244240">
    <property type="component" value="Unassembled WGS sequence"/>
</dbReference>
<evidence type="ECO:0000256" key="9">
    <source>
        <dbReference type="ARBA" id="ARBA00023136"/>
    </source>
</evidence>
<feature type="transmembrane region" description="Helical" evidence="14">
    <location>
        <begin position="149"/>
        <end position="167"/>
    </location>
</feature>
<evidence type="ECO:0000256" key="13">
    <source>
        <dbReference type="ARBA" id="ARBA00042859"/>
    </source>
</evidence>
<comment type="subunit">
    <text evidence="2">Homodimer.</text>
</comment>
<dbReference type="EMBL" id="QBKR01000024">
    <property type="protein sequence ID" value="PTX53994.1"/>
    <property type="molecule type" value="Genomic_DNA"/>
</dbReference>
<comment type="similarity">
    <text evidence="11">Belongs to the UlaA family.</text>
</comment>
<dbReference type="InterPro" id="IPR004703">
    <property type="entry name" value="PTS_sugar-sp_permease"/>
</dbReference>
<keyword evidence="7 14" id="KW-0812">Transmembrane</keyword>
<dbReference type="PANTHER" id="PTHR33843:SF4">
    <property type="entry name" value="ASCORBATE-SPECIFIC PTS SYSTEM EIIC COMPONENT"/>
    <property type="match status" value="1"/>
</dbReference>
<evidence type="ECO:0000313" key="16">
    <source>
        <dbReference type="Proteomes" id="UP000244240"/>
    </source>
</evidence>
<dbReference type="NCBIfam" id="NF009553">
    <property type="entry name" value="PRK12997.1-5"/>
    <property type="match status" value="1"/>
</dbReference>